<dbReference type="AlphaFoldDB" id="A0AA37LLW0"/>
<sequence length="161" mass="17247">MYTIGWITALDKELTAAEAVLDEEHQKPENFRKHPKDTNSYVWGRIGDHNVVIASLAAGKYGAVSAATTAWSMISSLPHLRFGLMVGIGAGIPRLADNTDIRLGDVAVSQPTGTSPGVVQYDVGKLENDGQFRCVGSLAPPPEVLLKGLATLKAKRRLRGP</sequence>
<reference evidence="1 2" key="1">
    <citation type="submission" date="2021-07" db="EMBL/GenBank/DDBJ databases">
        <title>Genome data of Colletotrichum spaethianum.</title>
        <authorList>
            <person name="Utami Y.D."/>
            <person name="Hiruma K."/>
        </authorList>
    </citation>
    <scope>NUCLEOTIDE SEQUENCE [LARGE SCALE GENOMIC DNA]</scope>
    <source>
        <strain evidence="1 2">MAFF 242679</strain>
    </source>
</reference>
<evidence type="ECO:0000313" key="1">
    <source>
        <dbReference type="EMBL" id="GJC77514.1"/>
    </source>
</evidence>
<dbReference type="PANTHER" id="PTHR46082">
    <property type="entry name" value="ATP/GTP-BINDING PROTEIN-RELATED"/>
    <property type="match status" value="1"/>
</dbReference>
<dbReference type="Gene3D" id="3.40.50.1580">
    <property type="entry name" value="Nucleoside phosphorylase domain"/>
    <property type="match status" value="1"/>
</dbReference>
<dbReference type="GO" id="GO:0009116">
    <property type="term" value="P:nucleoside metabolic process"/>
    <property type="evidence" value="ECO:0007669"/>
    <property type="project" value="InterPro"/>
</dbReference>
<protein>
    <recommendedName>
        <fullName evidence="3">Pfs domain-containing protein</fullName>
    </recommendedName>
</protein>
<dbReference type="InterPro" id="IPR053137">
    <property type="entry name" value="NLR-like"/>
</dbReference>
<accession>A0AA37LLW0</accession>
<comment type="caution">
    <text evidence="1">The sequence shown here is derived from an EMBL/GenBank/DDBJ whole genome shotgun (WGS) entry which is preliminary data.</text>
</comment>
<name>A0AA37LLW0_9PEZI</name>
<organism evidence="1 2">
    <name type="scientific">Colletotrichum liriopes</name>
    <dbReference type="NCBI Taxonomy" id="708192"/>
    <lineage>
        <taxon>Eukaryota</taxon>
        <taxon>Fungi</taxon>
        <taxon>Dikarya</taxon>
        <taxon>Ascomycota</taxon>
        <taxon>Pezizomycotina</taxon>
        <taxon>Sordariomycetes</taxon>
        <taxon>Hypocreomycetidae</taxon>
        <taxon>Glomerellales</taxon>
        <taxon>Glomerellaceae</taxon>
        <taxon>Colletotrichum</taxon>
        <taxon>Colletotrichum spaethianum species complex</taxon>
    </lineage>
</organism>
<evidence type="ECO:0008006" key="3">
    <source>
        <dbReference type="Google" id="ProtNLM"/>
    </source>
</evidence>
<keyword evidence="2" id="KW-1185">Reference proteome</keyword>
<dbReference type="EMBL" id="BPPX01000001">
    <property type="protein sequence ID" value="GJC77514.1"/>
    <property type="molecule type" value="Genomic_DNA"/>
</dbReference>
<dbReference type="GO" id="GO:0003824">
    <property type="term" value="F:catalytic activity"/>
    <property type="evidence" value="ECO:0007669"/>
    <property type="project" value="InterPro"/>
</dbReference>
<evidence type="ECO:0000313" key="2">
    <source>
        <dbReference type="Proteomes" id="UP001055172"/>
    </source>
</evidence>
<dbReference type="SUPFAM" id="SSF53167">
    <property type="entry name" value="Purine and uridine phosphorylases"/>
    <property type="match status" value="1"/>
</dbReference>
<dbReference type="Proteomes" id="UP001055172">
    <property type="component" value="Unassembled WGS sequence"/>
</dbReference>
<dbReference type="InterPro" id="IPR035994">
    <property type="entry name" value="Nucleoside_phosphorylase_sf"/>
</dbReference>
<proteinExistence type="predicted"/>
<dbReference type="PANTHER" id="PTHR46082:SF11">
    <property type="entry name" value="AAA+ ATPASE DOMAIN-CONTAINING PROTEIN-RELATED"/>
    <property type="match status" value="1"/>
</dbReference>
<gene>
    <name evidence="1" type="ORF">ColLi_00352</name>
</gene>